<dbReference type="OrthoDB" id="5494769at2759"/>
<dbReference type="Proteomes" id="UP000076632">
    <property type="component" value="Unassembled WGS sequence"/>
</dbReference>
<feature type="compositionally biased region" description="Polar residues" evidence="1">
    <location>
        <begin position="154"/>
        <end position="165"/>
    </location>
</feature>
<feature type="compositionally biased region" description="Polar residues" evidence="1">
    <location>
        <begin position="634"/>
        <end position="644"/>
    </location>
</feature>
<sequence length="1098" mass="120327">MFLHSYLHSFLSNLKRRQLQRKQNITESSFLLLALRCGVALYFTSSGNMPRKRQVRTFDATGQVAQNTESFGGNYHLFSFPRARILFEKGGVLQRIDKCLNRLLVAETPNRENGQRQVITQSASKTENRDSSIQTAPCSPEMTIPVKKHDRTGNENGRQFKQTPRNKNRNVALDDETGRPSPVSRSPLTEISQSNMNFGCGSHIDTKIARGCSSKCPAMTGGMWIADHFCLVKQEVDSSKQQPRVEVSGLKLNAPEWLPGATHASSNDETYNPVEVPRTQSSELGDSLENWPTGATLDENDMYLFGGEIPEFMEDFGLNNGNVADEQDEFWSCKVDVDALSPTLSLPMSIFDCSDLEEAKNFLEAVTSREDLETVQSSSAEYNTNNSTAATSKHPASDSTSFRSSSRVSSQILEGKSDLVNSNALTTHQKSEAYGHGKPLTLSSQSQSSNPLTQSLAAQPTSHCMHHCDRAEATQPPHKYIAPMDCIRVPAEENITHSPMQAASHFGQFQSSYERGDNVQLTRPNRTTYNGDLIDVRGSVSAAANLTALELECTRRLISKEKAAECSERLRRLKVVQNILNLDNGGTQRSTYNSPRVTSEQNSNHNSHNQETALSFSQDPLSVSPLDRDRAHRTSTALSNTSNPLGVPQISGSGPLDTETIDSYDGCGPNSLSEGINVYKMDNSKDRDEAPSISAGFGSNASPGEMDGSCSGLDTSVGENSTSSNHYPGNDETNIDPRLRSHFVNGLQPPINFRPVPSDVLLLGLQTGTREQCDWCDHEQLFGLPNNFQRKDFGSSASRICMNCQARRYAIMAHVTHGDWIRPEDGFEWNGNANSVSMSNGSIDVGNIFPTLEENGTDMMRDAPNNAVFNELGPYHPPFSTLPQTAIDQYPSVQPQDCLGNSSFSSGLSRFVKRKRPVDEEADCEDISQKVESDHHELSKCAFPQQHSDLSFHFNKAEGTANLSIQPNSSLAATPSEISAAQKYSRGRDPSFVSSREPDRETLSQPTICSTESPPALDPANTSIATSNKFRSQRLNCNVCTGIAVAVCGSCPLTVCVNCQVVLDTMLAGSLDSLIDALGVTGTRNDACLLSIRCLKRW</sequence>
<feature type="compositionally biased region" description="Polar residues" evidence="1">
    <location>
        <begin position="374"/>
        <end position="391"/>
    </location>
</feature>
<evidence type="ECO:0000313" key="2">
    <source>
        <dbReference type="EMBL" id="KZF22020.1"/>
    </source>
</evidence>
<dbReference type="EMBL" id="KV407459">
    <property type="protein sequence ID" value="KZF22020.1"/>
    <property type="molecule type" value="Genomic_DNA"/>
</dbReference>
<feature type="region of interest" description="Disordered" evidence="1">
    <location>
        <begin position="370"/>
        <end position="408"/>
    </location>
</feature>
<dbReference type="GeneID" id="28896244"/>
<feature type="region of interest" description="Disordered" evidence="1">
    <location>
        <begin position="684"/>
        <end position="736"/>
    </location>
</feature>
<feature type="compositionally biased region" description="Polar residues" evidence="1">
    <location>
        <begin position="583"/>
        <end position="597"/>
    </location>
</feature>
<dbReference type="AlphaFoldDB" id="A0A165GCB5"/>
<organism evidence="2 3">
    <name type="scientific">Xylona heveae (strain CBS 132557 / TC161)</name>
    <dbReference type="NCBI Taxonomy" id="1328760"/>
    <lineage>
        <taxon>Eukaryota</taxon>
        <taxon>Fungi</taxon>
        <taxon>Dikarya</taxon>
        <taxon>Ascomycota</taxon>
        <taxon>Pezizomycotina</taxon>
        <taxon>Xylonomycetes</taxon>
        <taxon>Xylonales</taxon>
        <taxon>Xylonaceae</taxon>
        <taxon>Xylona</taxon>
    </lineage>
</organism>
<protein>
    <submittedName>
        <fullName evidence="2">Uncharacterized protein</fullName>
    </submittedName>
</protein>
<dbReference type="RefSeq" id="XP_018187575.1">
    <property type="nucleotide sequence ID" value="XM_018331107.1"/>
</dbReference>
<reference evidence="2 3" key="1">
    <citation type="journal article" date="2016" name="Fungal Biol.">
        <title>The genome of Xylona heveae provides a window into fungal endophytism.</title>
        <authorList>
            <person name="Gazis R."/>
            <person name="Kuo A."/>
            <person name="Riley R."/>
            <person name="LaButti K."/>
            <person name="Lipzen A."/>
            <person name="Lin J."/>
            <person name="Amirebrahimi M."/>
            <person name="Hesse C.N."/>
            <person name="Spatafora J.W."/>
            <person name="Henrissat B."/>
            <person name="Hainaut M."/>
            <person name="Grigoriev I.V."/>
            <person name="Hibbett D.S."/>
        </authorList>
    </citation>
    <scope>NUCLEOTIDE SEQUENCE [LARGE SCALE GENOMIC DNA]</scope>
    <source>
        <strain evidence="2 3">TC161</strain>
    </source>
</reference>
<proteinExistence type="predicted"/>
<feature type="compositionally biased region" description="Low complexity" evidence="1">
    <location>
        <begin position="397"/>
        <end position="408"/>
    </location>
</feature>
<feature type="compositionally biased region" description="Polar residues" evidence="1">
    <location>
        <begin position="115"/>
        <end position="137"/>
    </location>
</feature>
<keyword evidence="3" id="KW-1185">Reference proteome</keyword>
<evidence type="ECO:0000313" key="3">
    <source>
        <dbReference type="Proteomes" id="UP000076632"/>
    </source>
</evidence>
<name>A0A165GCB5_XYLHT</name>
<gene>
    <name evidence="2" type="ORF">L228DRAFT_239044</name>
</gene>
<feature type="region of interest" description="Disordered" evidence="1">
    <location>
        <begin position="111"/>
        <end position="190"/>
    </location>
</feature>
<feature type="compositionally biased region" description="Polar residues" evidence="1">
    <location>
        <begin position="712"/>
        <end position="727"/>
    </location>
</feature>
<feature type="region of interest" description="Disordered" evidence="1">
    <location>
        <begin position="980"/>
        <end position="1012"/>
    </location>
</feature>
<feature type="compositionally biased region" description="Low complexity" evidence="1">
    <location>
        <begin position="598"/>
        <end position="612"/>
    </location>
</feature>
<accession>A0A165GCB5</accession>
<feature type="region of interest" description="Disordered" evidence="1">
    <location>
        <begin position="583"/>
        <end position="669"/>
    </location>
</feature>
<evidence type="ECO:0000256" key="1">
    <source>
        <dbReference type="SAM" id="MobiDB-lite"/>
    </source>
</evidence>
<dbReference type="InParanoid" id="A0A165GCB5"/>
<feature type="region of interest" description="Disordered" evidence="1">
    <location>
        <begin position="432"/>
        <end position="458"/>
    </location>
</feature>
<feature type="compositionally biased region" description="Polar residues" evidence="1">
    <location>
        <begin position="1003"/>
        <end position="1012"/>
    </location>
</feature>
<feature type="compositionally biased region" description="Polar residues" evidence="1">
    <location>
        <begin position="441"/>
        <end position="458"/>
    </location>
</feature>